<organism evidence="1">
    <name type="scientific">Dulem virus 42</name>
    <dbReference type="NCBI Taxonomy" id="3145760"/>
    <lineage>
        <taxon>Viruses</taxon>
        <taxon>Duplodnaviria</taxon>
        <taxon>Heunggongvirae</taxon>
        <taxon>Uroviricota</taxon>
        <taxon>Caudoviricetes</taxon>
    </lineage>
</organism>
<protein>
    <submittedName>
        <fullName evidence="1">Uncharacterized protein</fullName>
    </submittedName>
</protein>
<dbReference type="EMBL" id="PP511876">
    <property type="protein sequence ID" value="XCD08390.1"/>
    <property type="molecule type" value="Genomic_DNA"/>
</dbReference>
<accession>A0AAU8B7R7</accession>
<name>A0AAU8B7R7_9CAUD</name>
<reference evidence="1" key="1">
    <citation type="submission" date="2024-03" db="EMBL/GenBank/DDBJ databases">
        <title>Diverse circular DNA viruses in blood, oral, and fecal samples of captive lemurs.</title>
        <authorList>
            <person name="Paietta E.N."/>
            <person name="Kraberger S."/>
            <person name="Lund M.C."/>
            <person name="Custer J.M."/>
            <person name="Vargas K.M."/>
            <person name="Ehmke E.E."/>
            <person name="Yoder A.D."/>
            <person name="Varsani A."/>
        </authorList>
    </citation>
    <scope>NUCLEOTIDE SEQUENCE</scope>
    <source>
        <strain evidence="1">Duke_30FF_63</strain>
    </source>
</reference>
<sequence>MTTRRRIFNSAWESITLLPMRPRRNIFICPV</sequence>
<evidence type="ECO:0000313" key="1">
    <source>
        <dbReference type="EMBL" id="XCD08390.1"/>
    </source>
</evidence>
<proteinExistence type="predicted"/>